<evidence type="ECO:0008006" key="4">
    <source>
        <dbReference type="Google" id="ProtNLM"/>
    </source>
</evidence>
<organism evidence="2 3">
    <name type="scientific">Candidatus Taylorbacteria bacterium RIFCSPHIGHO2_02_FULL_45_35</name>
    <dbReference type="NCBI Taxonomy" id="1802311"/>
    <lineage>
        <taxon>Bacteria</taxon>
        <taxon>Candidatus Tayloriibacteriota</taxon>
    </lineage>
</organism>
<dbReference type="Proteomes" id="UP000177943">
    <property type="component" value="Unassembled WGS sequence"/>
</dbReference>
<name>A0A1G2MQX2_9BACT</name>
<gene>
    <name evidence="2" type="ORF">A3D56_02310</name>
</gene>
<feature type="transmembrane region" description="Helical" evidence="1">
    <location>
        <begin position="26"/>
        <end position="48"/>
    </location>
</feature>
<dbReference type="AlphaFoldDB" id="A0A1G2MQX2"/>
<dbReference type="EMBL" id="MHRP01000034">
    <property type="protein sequence ID" value="OHA26266.1"/>
    <property type="molecule type" value="Genomic_DNA"/>
</dbReference>
<accession>A0A1G2MQX2</accession>
<protein>
    <recommendedName>
        <fullName evidence="4">Type 4 fimbrial biogenesis protein PilX N-terminal domain-containing protein</fullName>
    </recommendedName>
</protein>
<evidence type="ECO:0000313" key="3">
    <source>
        <dbReference type="Proteomes" id="UP000177943"/>
    </source>
</evidence>
<comment type="caution">
    <text evidence="2">The sequence shown here is derived from an EMBL/GenBank/DDBJ whole genome shotgun (WGS) entry which is preliminary data.</text>
</comment>
<keyword evidence="1" id="KW-0472">Membrane</keyword>
<evidence type="ECO:0000313" key="2">
    <source>
        <dbReference type="EMBL" id="OHA26266.1"/>
    </source>
</evidence>
<reference evidence="2 3" key="1">
    <citation type="journal article" date="2016" name="Nat. Commun.">
        <title>Thousands of microbial genomes shed light on interconnected biogeochemical processes in an aquifer system.</title>
        <authorList>
            <person name="Anantharaman K."/>
            <person name="Brown C.T."/>
            <person name="Hug L.A."/>
            <person name="Sharon I."/>
            <person name="Castelle C.J."/>
            <person name="Probst A.J."/>
            <person name="Thomas B.C."/>
            <person name="Singh A."/>
            <person name="Wilkins M.J."/>
            <person name="Karaoz U."/>
            <person name="Brodie E.L."/>
            <person name="Williams K.H."/>
            <person name="Hubbard S.S."/>
            <person name="Banfield J.F."/>
        </authorList>
    </citation>
    <scope>NUCLEOTIDE SEQUENCE [LARGE SCALE GENOMIC DNA]</scope>
</reference>
<keyword evidence="1" id="KW-1133">Transmembrane helix</keyword>
<proteinExistence type="predicted"/>
<sequence>MSFTPHMILSKINQFLSRQKKSGFTLLYAILTISVLIAVGISMLDIAIRELVISSSGRDSQFAFYAADSGIECALFWDLRASATSAFATSTPGSILCNGQSITTASQSVPTNPIVSSRIGGGGNANPTSIFYLNFNSGATPLPYCAIVTVTKTEDRTIPANAYILTKIESRGYNSCASGNLRRVERAIRVQY</sequence>
<keyword evidence="1" id="KW-0812">Transmembrane</keyword>
<evidence type="ECO:0000256" key="1">
    <source>
        <dbReference type="SAM" id="Phobius"/>
    </source>
</evidence>